<evidence type="ECO:0000256" key="4">
    <source>
        <dbReference type="ARBA" id="ARBA00022692"/>
    </source>
</evidence>
<dbReference type="PANTHER" id="PTHR48090">
    <property type="entry name" value="UNDECAPRENYL-PHOSPHATE 4-DEOXY-4-FORMAMIDO-L-ARABINOSE TRANSFERASE-RELATED"/>
    <property type="match status" value="1"/>
</dbReference>
<keyword evidence="6 7" id="KW-0472">Membrane</keyword>
<comment type="subcellular location">
    <subcellularLocation>
        <location evidence="1">Membrane</location>
        <topology evidence="1">Multi-pass membrane protein</topology>
    </subcellularLocation>
</comment>
<sequence>MSKRTLEVLSRFKEVNLFLCGIVPLIGCLSTVITYKRHERFAGESKYPLKKILASAFDGITSFSIEPIRMISVVGVISFLVSIGILIYSIITNYLGNTITGWTSLACSIWALGRIQLLAIGIIGEYIGKIYNETKEDPKYFIETFIKD</sequence>
<evidence type="ECO:0000313" key="9">
    <source>
        <dbReference type="Proteomes" id="UP000006873"/>
    </source>
</evidence>
<accession>E3GGI2</accession>
<evidence type="ECO:0000256" key="3">
    <source>
        <dbReference type="ARBA" id="ARBA00022679"/>
    </source>
</evidence>
<dbReference type="HOGENOM" id="CLU_033536_10_0_9"/>
<dbReference type="InterPro" id="IPR050256">
    <property type="entry name" value="Glycosyltransferase_2"/>
</dbReference>
<protein>
    <submittedName>
        <fullName evidence="8">Bactoprenol glucosyl transferase</fullName>
    </submittedName>
</protein>
<dbReference type="CAZy" id="GT2">
    <property type="family name" value="Glycosyltransferase Family 2"/>
</dbReference>
<dbReference type="AlphaFoldDB" id="E3GGI2"/>
<feature type="transmembrane region" description="Helical" evidence="7">
    <location>
        <begin position="15"/>
        <end position="35"/>
    </location>
</feature>
<evidence type="ECO:0000256" key="5">
    <source>
        <dbReference type="ARBA" id="ARBA00022989"/>
    </source>
</evidence>
<proteinExistence type="predicted"/>
<name>E3GGI2_9FIRM</name>
<dbReference type="Proteomes" id="UP000006873">
    <property type="component" value="Chromosome"/>
</dbReference>
<reference evidence="8 9" key="2">
    <citation type="journal article" date="2011" name="J. Bacteriol.">
        <title>Complete genome sequence of a carbon monoxide-utilizing acetogen, Eubacterium limosum KIST612.</title>
        <authorList>
            <person name="Roh H."/>
            <person name="Ko H.J."/>
            <person name="Kim D."/>
            <person name="Choi D.G."/>
            <person name="Park S."/>
            <person name="Kim S."/>
            <person name="Chang I.S."/>
            <person name="Choi I.G."/>
        </authorList>
    </citation>
    <scope>NUCLEOTIDE SEQUENCE [LARGE SCALE GENOMIC DNA]</scope>
    <source>
        <strain evidence="8 9">KIST612</strain>
    </source>
</reference>
<dbReference type="eggNOG" id="COG0463">
    <property type="taxonomic scope" value="Bacteria"/>
</dbReference>
<dbReference type="GO" id="GO:0016757">
    <property type="term" value="F:glycosyltransferase activity"/>
    <property type="evidence" value="ECO:0007669"/>
    <property type="project" value="UniProtKB-KW"/>
</dbReference>
<gene>
    <name evidence="8" type="ordered locus">ELI_3840</name>
</gene>
<evidence type="ECO:0000313" key="8">
    <source>
        <dbReference type="EMBL" id="ADO38787.1"/>
    </source>
</evidence>
<feature type="transmembrane region" description="Helical" evidence="7">
    <location>
        <begin position="70"/>
        <end position="91"/>
    </location>
</feature>
<dbReference type="PANTHER" id="PTHR48090:SF1">
    <property type="entry name" value="PROPHAGE BACTOPRENOL GLUCOSYL TRANSFERASE HOMOLOG"/>
    <property type="match status" value="1"/>
</dbReference>
<keyword evidence="9" id="KW-1185">Reference proteome</keyword>
<dbReference type="EMBL" id="CP002273">
    <property type="protein sequence ID" value="ADO38787.1"/>
    <property type="molecule type" value="Genomic_DNA"/>
</dbReference>
<keyword evidence="4 7" id="KW-0812">Transmembrane</keyword>
<keyword evidence="3 8" id="KW-0808">Transferase</keyword>
<feature type="transmembrane region" description="Helical" evidence="7">
    <location>
        <begin position="103"/>
        <end position="127"/>
    </location>
</feature>
<evidence type="ECO:0000256" key="7">
    <source>
        <dbReference type="SAM" id="Phobius"/>
    </source>
</evidence>
<dbReference type="KEGG" id="elm:ELI_3840"/>
<evidence type="ECO:0000256" key="1">
    <source>
        <dbReference type="ARBA" id="ARBA00004141"/>
    </source>
</evidence>
<evidence type="ECO:0000256" key="2">
    <source>
        <dbReference type="ARBA" id="ARBA00022676"/>
    </source>
</evidence>
<reference key="1">
    <citation type="submission" date="2010-09" db="EMBL/GenBank/DDBJ databases">
        <authorList>
            <person name="Roh H."/>
            <person name="Ko H.-J."/>
            <person name="Kim D."/>
            <person name="Choi D.G."/>
            <person name="Park S."/>
            <person name="Kim S."/>
            <person name="Kim K.H."/>
            <person name="Chang I.S."/>
            <person name="Choi I.-G."/>
        </authorList>
    </citation>
    <scope>NUCLEOTIDE SEQUENCE</scope>
    <source>
        <strain>KIST612</strain>
    </source>
</reference>
<dbReference type="GO" id="GO:0005886">
    <property type="term" value="C:plasma membrane"/>
    <property type="evidence" value="ECO:0007669"/>
    <property type="project" value="TreeGrafter"/>
</dbReference>
<organism evidence="8 9">
    <name type="scientific">Eubacterium callanderi</name>
    <dbReference type="NCBI Taxonomy" id="53442"/>
    <lineage>
        <taxon>Bacteria</taxon>
        <taxon>Bacillati</taxon>
        <taxon>Bacillota</taxon>
        <taxon>Clostridia</taxon>
        <taxon>Eubacteriales</taxon>
        <taxon>Eubacteriaceae</taxon>
        <taxon>Eubacterium</taxon>
    </lineage>
</organism>
<keyword evidence="2" id="KW-0328">Glycosyltransferase</keyword>
<keyword evidence="5 7" id="KW-1133">Transmembrane helix</keyword>
<evidence type="ECO:0000256" key="6">
    <source>
        <dbReference type="ARBA" id="ARBA00023136"/>
    </source>
</evidence>